<keyword evidence="3" id="KW-0812">Transmembrane</keyword>
<protein>
    <submittedName>
        <fullName evidence="12">Neuronal acetylcholine receptor subunit alpha-7</fullName>
    </submittedName>
</protein>
<organism evidence="12">
    <name type="scientific">Apis cerana</name>
    <name type="common">Indian honeybee</name>
    <dbReference type="NCBI Taxonomy" id="7461"/>
    <lineage>
        <taxon>Eukaryota</taxon>
        <taxon>Metazoa</taxon>
        <taxon>Ecdysozoa</taxon>
        <taxon>Arthropoda</taxon>
        <taxon>Hexapoda</taxon>
        <taxon>Insecta</taxon>
        <taxon>Pterygota</taxon>
        <taxon>Neoptera</taxon>
        <taxon>Endopterygota</taxon>
        <taxon>Hymenoptera</taxon>
        <taxon>Apocrita</taxon>
        <taxon>Aculeata</taxon>
        <taxon>Apoidea</taxon>
        <taxon>Anthophila</taxon>
        <taxon>Apidae</taxon>
        <taxon>Apis</taxon>
    </lineage>
</organism>
<evidence type="ECO:0000259" key="11">
    <source>
        <dbReference type="Pfam" id="PF02931"/>
    </source>
</evidence>
<keyword evidence="5" id="KW-0406">Ion transport</keyword>
<evidence type="ECO:0000256" key="3">
    <source>
        <dbReference type="ARBA" id="ARBA00022692"/>
    </source>
</evidence>
<dbReference type="InterPro" id="IPR036734">
    <property type="entry name" value="Neur_chan_lig-bd_sf"/>
</dbReference>
<evidence type="ECO:0000313" key="12">
    <source>
        <dbReference type="EMBL" id="AEY57945.1"/>
    </source>
</evidence>
<dbReference type="FunFam" id="2.70.170.10:FF:000041">
    <property type="entry name" value="Acetylcholine receptor subunit gamma"/>
    <property type="match status" value="1"/>
</dbReference>
<comment type="subcellular location">
    <subcellularLocation>
        <location evidence="10">Synaptic cell membrane</location>
        <topology evidence="10">Multi-pass membrane protein</topology>
    </subcellularLocation>
</comment>
<keyword evidence="9" id="KW-0407">Ion channel</keyword>
<dbReference type="Gene3D" id="2.70.170.10">
    <property type="entry name" value="Neurotransmitter-gated ion-channel ligand-binding domain"/>
    <property type="match status" value="1"/>
</dbReference>
<keyword evidence="2" id="KW-1003">Cell membrane</keyword>
<keyword evidence="4" id="KW-0770">Synapse</keyword>
<evidence type="ECO:0000256" key="4">
    <source>
        <dbReference type="ARBA" id="ARBA00023018"/>
    </source>
</evidence>
<feature type="domain" description="Neurotransmitter-gated ion-channel ligand-binding" evidence="11">
    <location>
        <begin position="41"/>
        <end position="131"/>
    </location>
</feature>
<reference evidence="12" key="1">
    <citation type="submission" date="2011-11" db="EMBL/GenBank/DDBJ databases">
        <title>Decoding the brain transcriptome of the Eastern honeybee (Apis cerana) based on pyrosequencing.</title>
        <authorList>
            <person name="Sun L."/>
            <person name="Zheng H."/>
            <person name="Wang Y."/>
            <person name="Xie X."/>
            <person name="Zhu Y."/>
            <person name="Gu W."/>
            <person name="Wang S."/>
        </authorList>
    </citation>
    <scope>NUCLEOTIDE SEQUENCE</scope>
    <source>
        <tissue evidence="12">Brain</tissue>
    </source>
</reference>
<name>V9IA19_APICE</name>
<proteinExistence type="evidence at transcript level"/>
<dbReference type="GO" id="GO:0045211">
    <property type="term" value="C:postsynaptic membrane"/>
    <property type="evidence" value="ECO:0007669"/>
    <property type="project" value="InterPro"/>
</dbReference>
<dbReference type="PRINTS" id="PR00254">
    <property type="entry name" value="NICOTINICR"/>
</dbReference>
<keyword evidence="7 12" id="KW-0675">Receptor</keyword>
<keyword evidence="1" id="KW-0813">Transport</keyword>
<keyword evidence="6" id="KW-0472">Membrane</keyword>
<dbReference type="InterPro" id="IPR006202">
    <property type="entry name" value="Neur_chan_lig-bd"/>
</dbReference>
<dbReference type="GO" id="GO:0004888">
    <property type="term" value="F:transmembrane signaling receptor activity"/>
    <property type="evidence" value="ECO:0007669"/>
    <property type="project" value="InterPro"/>
</dbReference>
<accession>V9IA19</accession>
<evidence type="ECO:0000256" key="8">
    <source>
        <dbReference type="ARBA" id="ARBA00023286"/>
    </source>
</evidence>
<evidence type="ECO:0000256" key="2">
    <source>
        <dbReference type="ARBA" id="ARBA00022475"/>
    </source>
</evidence>
<evidence type="ECO:0000256" key="9">
    <source>
        <dbReference type="ARBA" id="ARBA00023303"/>
    </source>
</evidence>
<dbReference type="SUPFAM" id="SSF63712">
    <property type="entry name" value="Nicotinic receptor ligand binding domain-like"/>
    <property type="match status" value="1"/>
</dbReference>
<dbReference type="InterPro" id="IPR006201">
    <property type="entry name" value="Neur_channel"/>
</dbReference>
<dbReference type="AlphaFoldDB" id="V9IA19"/>
<keyword evidence="8" id="KW-1071">Ligand-gated ion channel</keyword>
<gene>
    <name evidence="12" type="ORF">ACCB00483.2</name>
</gene>
<evidence type="ECO:0000256" key="6">
    <source>
        <dbReference type="ARBA" id="ARBA00023136"/>
    </source>
</evidence>
<evidence type="ECO:0000256" key="10">
    <source>
        <dbReference type="ARBA" id="ARBA00034099"/>
    </source>
</evidence>
<dbReference type="PANTHER" id="PTHR18945">
    <property type="entry name" value="NEUROTRANSMITTER GATED ION CHANNEL"/>
    <property type="match status" value="1"/>
</dbReference>
<evidence type="ECO:0000256" key="1">
    <source>
        <dbReference type="ARBA" id="ARBA00022448"/>
    </source>
</evidence>
<sequence>MANQTRGLPQMRIKLCMVSAGLQIVLLLTVLPQESLCGRHEKRLLNELLSSYNTLERPVANESEPLEVKFGITLQQIIDVDEKNQILTTNAWLKLEWVDYNLQWNESEYGGVKDLRITPNKLWKPDILMYNR</sequence>
<dbReference type="GO" id="GO:0022848">
    <property type="term" value="F:acetylcholine-gated monoatomic cation-selective channel activity"/>
    <property type="evidence" value="ECO:0007669"/>
    <property type="project" value="InterPro"/>
</dbReference>
<dbReference type="EMBL" id="JR037748">
    <property type="protein sequence ID" value="AEY57945.1"/>
    <property type="molecule type" value="mRNA"/>
</dbReference>
<evidence type="ECO:0000256" key="5">
    <source>
        <dbReference type="ARBA" id="ARBA00023065"/>
    </source>
</evidence>
<dbReference type="InterPro" id="IPR002394">
    <property type="entry name" value="Nicotinic_acetylcholine_rcpt"/>
</dbReference>
<evidence type="ECO:0000256" key="7">
    <source>
        <dbReference type="ARBA" id="ARBA00023170"/>
    </source>
</evidence>
<dbReference type="Pfam" id="PF02931">
    <property type="entry name" value="Neur_chan_LBD"/>
    <property type="match status" value="1"/>
</dbReference>